<evidence type="ECO:0000313" key="2">
    <source>
        <dbReference type="Proteomes" id="UP001060085"/>
    </source>
</evidence>
<accession>A0ACC0A828</accession>
<proteinExistence type="predicted"/>
<protein>
    <submittedName>
        <fullName evidence="1">Uncharacterized protein</fullName>
    </submittedName>
</protein>
<dbReference type="EMBL" id="CM044706">
    <property type="protein sequence ID" value="KAI5656550.1"/>
    <property type="molecule type" value="Genomic_DNA"/>
</dbReference>
<sequence length="113" mass="12897">MDGRSDFDYVIEVQGPIPAILKLRVQNQNPKKLKGTKRISEHARDAFGPYFTGASKKTWTFTRMVTHDQLNHSNVRQHVTTITQMISDDPSILYPDVREDDEDDDDADANYSA</sequence>
<organism evidence="1 2">
    <name type="scientific">Catharanthus roseus</name>
    <name type="common">Madagascar periwinkle</name>
    <name type="synonym">Vinca rosea</name>
    <dbReference type="NCBI Taxonomy" id="4058"/>
    <lineage>
        <taxon>Eukaryota</taxon>
        <taxon>Viridiplantae</taxon>
        <taxon>Streptophyta</taxon>
        <taxon>Embryophyta</taxon>
        <taxon>Tracheophyta</taxon>
        <taxon>Spermatophyta</taxon>
        <taxon>Magnoliopsida</taxon>
        <taxon>eudicotyledons</taxon>
        <taxon>Gunneridae</taxon>
        <taxon>Pentapetalae</taxon>
        <taxon>asterids</taxon>
        <taxon>lamiids</taxon>
        <taxon>Gentianales</taxon>
        <taxon>Apocynaceae</taxon>
        <taxon>Rauvolfioideae</taxon>
        <taxon>Vinceae</taxon>
        <taxon>Catharanthinae</taxon>
        <taxon>Catharanthus</taxon>
    </lineage>
</organism>
<keyword evidence="2" id="KW-1185">Reference proteome</keyword>
<reference evidence="2" key="1">
    <citation type="journal article" date="2023" name="Nat. Plants">
        <title>Single-cell RNA sequencing provides a high-resolution roadmap for understanding the multicellular compartmentation of specialized metabolism.</title>
        <authorList>
            <person name="Sun S."/>
            <person name="Shen X."/>
            <person name="Li Y."/>
            <person name="Li Y."/>
            <person name="Wang S."/>
            <person name="Li R."/>
            <person name="Zhang H."/>
            <person name="Shen G."/>
            <person name="Guo B."/>
            <person name="Wei J."/>
            <person name="Xu J."/>
            <person name="St-Pierre B."/>
            <person name="Chen S."/>
            <person name="Sun C."/>
        </authorList>
    </citation>
    <scope>NUCLEOTIDE SEQUENCE [LARGE SCALE GENOMIC DNA]</scope>
</reference>
<evidence type="ECO:0000313" key="1">
    <source>
        <dbReference type="EMBL" id="KAI5656550.1"/>
    </source>
</evidence>
<name>A0ACC0A828_CATRO</name>
<comment type="caution">
    <text evidence="1">The sequence shown here is derived from an EMBL/GenBank/DDBJ whole genome shotgun (WGS) entry which is preliminary data.</text>
</comment>
<gene>
    <name evidence="1" type="ORF">M9H77_25343</name>
</gene>
<dbReference type="Proteomes" id="UP001060085">
    <property type="component" value="Linkage Group LG06"/>
</dbReference>